<evidence type="ECO:0000313" key="2">
    <source>
        <dbReference type="Proteomes" id="UP001227268"/>
    </source>
</evidence>
<accession>A0ACC2V7Q8</accession>
<gene>
    <name evidence="1" type="ORF">QFC21_005727</name>
</gene>
<reference evidence="1" key="1">
    <citation type="submission" date="2023-04" db="EMBL/GenBank/DDBJ databases">
        <title>Draft Genome sequencing of Naganishia species isolated from polar environments using Oxford Nanopore Technology.</title>
        <authorList>
            <person name="Leo P."/>
            <person name="Venkateswaran K."/>
        </authorList>
    </citation>
    <scope>NUCLEOTIDE SEQUENCE</scope>
    <source>
        <strain evidence="1">MNA-CCFEE 5423</strain>
    </source>
</reference>
<comment type="caution">
    <text evidence="1">The sequence shown here is derived from an EMBL/GenBank/DDBJ whole genome shotgun (WGS) entry which is preliminary data.</text>
</comment>
<name>A0ACC2V7Q8_9TREE</name>
<sequence>MSLLANVLGFSAFGFATRCFQLGLQKRFMFEAPQTHALAMAGFGAFGWGVYELEQRQHVLIDARKQVLLVNREKENAEYEQRKAAGEAGHAGH</sequence>
<keyword evidence="2" id="KW-1185">Reference proteome</keyword>
<proteinExistence type="predicted"/>
<evidence type="ECO:0000313" key="1">
    <source>
        <dbReference type="EMBL" id="KAJ9094935.1"/>
    </source>
</evidence>
<dbReference type="EMBL" id="JASBWT010000023">
    <property type="protein sequence ID" value="KAJ9094935.1"/>
    <property type="molecule type" value="Genomic_DNA"/>
</dbReference>
<protein>
    <submittedName>
        <fullName evidence="1">Uncharacterized protein</fullName>
    </submittedName>
</protein>
<dbReference type="Proteomes" id="UP001227268">
    <property type="component" value="Unassembled WGS sequence"/>
</dbReference>
<organism evidence="1 2">
    <name type="scientific">Naganishia friedmannii</name>
    <dbReference type="NCBI Taxonomy" id="89922"/>
    <lineage>
        <taxon>Eukaryota</taxon>
        <taxon>Fungi</taxon>
        <taxon>Dikarya</taxon>
        <taxon>Basidiomycota</taxon>
        <taxon>Agaricomycotina</taxon>
        <taxon>Tremellomycetes</taxon>
        <taxon>Filobasidiales</taxon>
        <taxon>Filobasidiaceae</taxon>
        <taxon>Naganishia</taxon>
    </lineage>
</organism>